<feature type="domain" description="RdRp catalytic" evidence="10">
    <location>
        <begin position="236"/>
        <end position="366"/>
    </location>
</feature>
<keyword evidence="9" id="KW-0479">Metal-binding</keyword>
<dbReference type="RefSeq" id="YP_010769536.1">
    <property type="nucleotide sequence ID" value="NC_074004.1"/>
</dbReference>
<evidence type="ECO:0000256" key="1">
    <source>
        <dbReference type="ARBA" id="ARBA00012494"/>
    </source>
</evidence>
<accession>A0A8S5L0R6</accession>
<feature type="binding site" evidence="9">
    <location>
        <position position="334"/>
    </location>
    <ligand>
        <name>Mg(2+)</name>
        <dbReference type="ChEBI" id="CHEBI:18420"/>
        <label>2</label>
    </ligand>
</feature>
<feature type="binding site" evidence="9">
    <location>
        <position position="251"/>
    </location>
    <ligand>
        <name>Mg(2+)</name>
        <dbReference type="ChEBI" id="CHEBI:18420"/>
        <label>2</label>
    </ligand>
</feature>
<dbReference type="GeneID" id="80398581"/>
<dbReference type="Pfam" id="PF03431">
    <property type="entry name" value="RNA_replicase_B"/>
    <property type="match status" value="1"/>
</dbReference>
<dbReference type="InterPro" id="IPR043502">
    <property type="entry name" value="DNA/RNA_pol_sf"/>
</dbReference>
<evidence type="ECO:0000313" key="12">
    <source>
        <dbReference type="Proteomes" id="UP000679999"/>
    </source>
</evidence>
<keyword evidence="5" id="KW-0547">Nucleotide-binding</keyword>
<keyword evidence="6" id="KW-0693">Viral RNA replication</keyword>
<comment type="catalytic activity">
    <reaction evidence="8">
        <text>RNA(n) + a ribonucleoside 5'-triphosphate = RNA(n+1) + diphosphate</text>
        <dbReference type="Rhea" id="RHEA:21248"/>
        <dbReference type="Rhea" id="RHEA-COMP:14527"/>
        <dbReference type="Rhea" id="RHEA-COMP:17342"/>
        <dbReference type="ChEBI" id="CHEBI:33019"/>
        <dbReference type="ChEBI" id="CHEBI:61557"/>
        <dbReference type="ChEBI" id="CHEBI:140395"/>
        <dbReference type="EC" id="2.7.7.48"/>
    </reaction>
</comment>
<name>A0A8S5L0R6_9VIRU</name>
<dbReference type="InterPro" id="IPR007096">
    <property type="entry name" value="RNA-dir_Rpol_cat_phage"/>
</dbReference>
<evidence type="ECO:0000256" key="6">
    <source>
        <dbReference type="ARBA" id="ARBA00022953"/>
    </source>
</evidence>
<dbReference type="Proteomes" id="UP000679999">
    <property type="component" value="Segment"/>
</dbReference>
<evidence type="ECO:0000313" key="11">
    <source>
        <dbReference type="EMBL" id="DAD51059.1"/>
    </source>
</evidence>
<comment type="cofactor">
    <cofactor evidence="9">
        <name>Mg(2+)</name>
        <dbReference type="ChEBI" id="CHEBI:18420"/>
    </cofactor>
    <text evidence="9">Binds 2 Mg(2+) per subunit.</text>
</comment>
<keyword evidence="12" id="KW-1185">Reference proteome</keyword>
<organism evidence="11 12">
    <name type="scientific">ssRNA phage SRR6960802_1</name>
    <dbReference type="NCBI Taxonomy" id="2786607"/>
    <lineage>
        <taxon>Viruses</taxon>
        <taxon>Riboviria</taxon>
        <taxon>Orthornavirae</taxon>
        <taxon>Lenarviricota</taxon>
        <taxon>Leviviricetes</taxon>
        <taxon>Norzivirales</taxon>
        <taxon>Fiersviridae</taxon>
        <taxon>Mihkrovirus</taxon>
        <taxon>Mihkrovirus pelenecus</taxon>
    </lineage>
</organism>
<keyword evidence="3" id="KW-0808">Transferase</keyword>
<gene>
    <name evidence="11" type="primary">SRR6960802_1_3</name>
</gene>
<evidence type="ECO:0000256" key="3">
    <source>
        <dbReference type="ARBA" id="ARBA00022679"/>
    </source>
</evidence>
<dbReference type="SUPFAM" id="SSF56672">
    <property type="entry name" value="DNA/RNA polymerases"/>
    <property type="match status" value="1"/>
</dbReference>
<dbReference type="EMBL" id="BK013706">
    <property type="protein sequence ID" value="DAD51059.1"/>
    <property type="molecule type" value="Genomic_RNA"/>
</dbReference>
<feature type="binding site" evidence="9">
    <location>
        <position position="335"/>
    </location>
    <ligand>
        <name>Mg(2+)</name>
        <dbReference type="ChEBI" id="CHEBI:18420"/>
        <label>2</label>
    </ligand>
</feature>
<dbReference type="KEGG" id="vg:80398581"/>
<sequence>MKRQRHWNAKYNANTRVPENTTQVIFNHLQSLDETRFKYRYLQDEVFSKFLSKDTDSPLVRRNRAIMKWLGSELNNESTNDRLFNTHSDFNILSRVCWSSFVAKCQEIVISIIGETVPLEALIGSFSGGASTSRKRTESYPASKFLGKADVTSSALHWFSLVQEELVLWKVFSDDLVLNEVKGNVLFTVPKKTTIDRCACKEPDINMFLQKGVGNYFRNSLRRKGIDLNDQSRNQRLALIGSSDGSLATIDLASASDSICSSLVELLLPPLWFGLLDDLRSKITIIDGEEHVNEMFSSMGNGFTFELESLLFYSICRTVAYFRGISGVISVYGDDIIVPTSLASDLIWVLSYLGFEVNPSKTFYVGSFRESCGHHYFRGANVTPFYIRKPVERLTDVINVANKIRQWSDEGTSILDPSLEPLWLYLRSLVPNEFWGGHDCNVDTSLVTYHEPRKCLVPVSRSIDINGASSYLHWFSCVDYRVEQSTISTSKLQQSLDRYRVRRSQHTVIGRSSIFLSEIML</sequence>
<reference evidence="11" key="1">
    <citation type="submission" date="2020-09" db="EMBL/GenBank/DDBJ databases">
        <title>Leviviricetes taxonomy.</title>
        <authorList>
            <person name="Stockdale S.R."/>
            <person name="Callanan J."/>
            <person name="Adriaenssens E.M."/>
            <person name="Kuhn J.H."/>
            <person name="Rumnieks J."/>
            <person name="Shkoporov A."/>
            <person name="Draper L.A."/>
            <person name="Ross P."/>
            <person name="Hill C."/>
        </authorList>
    </citation>
    <scope>NUCLEOTIDE SEQUENCE</scope>
</reference>
<dbReference type="InterPro" id="IPR005093">
    <property type="entry name" value="RNArep_beta"/>
</dbReference>
<dbReference type="PROSITE" id="PS50522">
    <property type="entry name" value="RDRP_PHAGE"/>
    <property type="match status" value="1"/>
</dbReference>
<evidence type="ECO:0000256" key="5">
    <source>
        <dbReference type="ARBA" id="ARBA00022741"/>
    </source>
</evidence>
<keyword evidence="4" id="KW-0548">Nucleotidyltransferase</keyword>
<evidence type="ECO:0000256" key="7">
    <source>
        <dbReference type="ARBA" id="ARBA00030248"/>
    </source>
</evidence>
<evidence type="ECO:0000256" key="4">
    <source>
        <dbReference type="ARBA" id="ARBA00022695"/>
    </source>
</evidence>
<dbReference type="GO" id="GO:0003968">
    <property type="term" value="F:RNA-directed RNA polymerase activity"/>
    <property type="evidence" value="ECO:0007669"/>
    <property type="project" value="UniProtKB-KW"/>
</dbReference>
<dbReference type="GO" id="GO:0039694">
    <property type="term" value="P:viral RNA genome replication"/>
    <property type="evidence" value="ECO:0007669"/>
    <property type="project" value="InterPro"/>
</dbReference>
<evidence type="ECO:0000256" key="9">
    <source>
        <dbReference type="PIRSR" id="PIRSR605093-1"/>
    </source>
</evidence>
<dbReference type="EC" id="2.7.7.48" evidence="1"/>
<proteinExistence type="predicted"/>
<dbReference type="GO" id="GO:0000166">
    <property type="term" value="F:nucleotide binding"/>
    <property type="evidence" value="ECO:0007669"/>
    <property type="project" value="UniProtKB-KW"/>
</dbReference>
<dbReference type="GO" id="GO:0046872">
    <property type="term" value="F:metal ion binding"/>
    <property type="evidence" value="ECO:0007669"/>
    <property type="project" value="UniProtKB-KW"/>
</dbReference>
<keyword evidence="2 11" id="KW-0696">RNA-directed RNA polymerase</keyword>
<evidence type="ECO:0000256" key="8">
    <source>
        <dbReference type="ARBA" id="ARBA00048744"/>
    </source>
</evidence>
<keyword evidence="9" id="KW-0460">Magnesium</keyword>
<evidence type="ECO:0000256" key="2">
    <source>
        <dbReference type="ARBA" id="ARBA00022484"/>
    </source>
</evidence>
<evidence type="ECO:0000259" key="10">
    <source>
        <dbReference type="PROSITE" id="PS50522"/>
    </source>
</evidence>
<protein>
    <recommendedName>
        <fullName evidence="1">RNA-directed RNA polymerase</fullName>
        <ecNumber evidence="1">2.7.7.48</ecNumber>
    </recommendedName>
    <alternativeName>
        <fullName evidence="7">RNA replicase beta chain</fullName>
    </alternativeName>
</protein>